<sequence length="196" mass="21951">MPATFPQFVTVAIIRPFLDPPDVKCLREVLKVKHLVVFLLGIVTGGLELWERHQCMDGLFRKRLWGGTFGEVYKRPSCLVQHMSLDKKRGMYLSSIRLRPVRDQSLSRIKRNIELMVEAPAPIGDGGGPNWGAKHIKAVMNIGVPFLGIPKAIAGLFSTEAKDIASAMRDRDRRFTDGSARRTKASNLKHMENASN</sequence>
<protein>
    <submittedName>
        <fullName evidence="2">Uncharacterized protein</fullName>
    </submittedName>
</protein>
<reference evidence="2" key="1">
    <citation type="submission" date="2023-04" db="EMBL/GenBank/DDBJ databases">
        <authorList>
            <person name="Vijverberg K."/>
            <person name="Xiong W."/>
            <person name="Schranz E."/>
        </authorList>
    </citation>
    <scope>NUCLEOTIDE SEQUENCE</scope>
</reference>
<organism evidence="2 3">
    <name type="scientific">Lactuca saligna</name>
    <name type="common">Willowleaf lettuce</name>
    <dbReference type="NCBI Taxonomy" id="75948"/>
    <lineage>
        <taxon>Eukaryota</taxon>
        <taxon>Viridiplantae</taxon>
        <taxon>Streptophyta</taxon>
        <taxon>Embryophyta</taxon>
        <taxon>Tracheophyta</taxon>
        <taxon>Spermatophyta</taxon>
        <taxon>Magnoliopsida</taxon>
        <taxon>eudicotyledons</taxon>
        <taxon>Gunneridae</taxon>
        <taxon>Pentapetalae</taxon>
        <taxon>asterids</taxon>
        <taxon>campanulids</taxon>
        <taxon>Asterales</taxon>
        <taxon>Asteraceae</taxon>
        <taxon>Cichorioideae</taxon>
        <taxon>Cichorieae</taxon>
        <taxon>Lactucinae</taxon>
        <taxon>Lactuca</taxon>
    </lineage>
</organism>
<dbReference type="Proteomes" id="UP001177003">
    <property type="component" value="Chromosome 5"/>
</dbReference>
<evidence type="ECO:0000256" key="1">
    <source>
        <dbReference type="SAM" id="MobiDB-lite"/>
    </source>
</evidence>
<gene>
    <name evidence="2" type="ORF">LSALG_LOCUS24408</name>
</gene>
<name>A0AA35Z302_LACSI</name>
<feature type="region of interest" description="Disordered" evidence="1">
    <location>
        <begin position="170"/>
        <end position="196"/>
    </location>
</feature>
<dbReference type="EMBL" id="OX465081">
    <property type="protein sequence ID" value="CAI9284910.1"/>
    <property type="molecule type" value="Genomic_DNA"/>
</dbReference>
<evidence type="ECO:0000313" key="3">
    <source>
        <dbReference type="Proteomes" id="UP001177003"/>
    </source>
</evidence>
<evidence type="ECO:0000313" key="2">
    <source>
        <dbReference type="EMBL" id="CAI9284910.1"/>
    </source>
</evidence>
<keyword evidence="3" id="KW-1185">Reference proteome</keyword>
<dbReference type="AlphaFoldDB" id="A0AA35Z302"/>
<accession>A0AA35Z302</accession>
<dbReference type="PANTHER" id="PTHR11440">
    <property type="entry name" value="LECITHIN-CHOLESTEROL ACYLTRANSFERASE-RELATED"/>
    <property type="match status" value="1"/>
</dbReference>
<proteinExistence type="predicted"/>
<feature type="compositionally biased region" description="Basic and acidic residues" evidence="1">
    <location>
        <begin position="170"/>
        <end position="180"/>
    </location>
</feature>